<evidence type="ECO:0000256" key="6">
    <source>
        <dbReference type="RuleBase" id="RU363034"/>
    </source>
</evidence>
<feature type="disulfide bond" evidence="5">
    <location>
        <begin position="529"/>
        <end position="544"/>
    </location>
</feature>
<dbReference type="PROSITE" id="PS50240">
    <property type="entry name" value="TRYPSIN_DOM"/>
    <property type="match status" value="1"/>
</dbReference>
<dbReference type="Ensembl" id="ENSXMAT00000028834.1">
    <property type="protein sequence ID" value="ENSXMAP00000036457.1"/>
    <property type="gene ID" value="ENSXMAG00000025664.1"/>
</dbReference>
<dbReference type="GeneTree" id="ENSGT00940000164481"/>
<feature type="disulfide bond" evidence="5">
    <location>
        <begin position="509"/>
        <end position="521"/>
    </location>
</feature>
<dbReference type="Pfam" id="PF00431">
    <property type="entry name" value="CUB"/>
    <property type="match status" value="2"/>
</dbReference>
<dbReference type="InterPro" id="IPR000859">
    <property type="entry name" value="CUB_dom"/>
</dbReference>
<evidence type="ECO:0000256" key="7">
    <source>
        <dbReference type="SAM" id="Phobius"/>
    </source>
</evidence>
<reference evidence="10" key="3">
    <citation type="submission" date="2025-08" db="UniProtKB">
        <authorList>
            <consortium name="Ensembl"/>
        </authorList>
    </citation>
    <scope>IDENTIFICATION</scope>
    <source>
        <strain evidence="10">JP 163 A</strain>
    </source>
</reference>
<dbReference type="PROSITE" id="PS50068">
    <property type="entry name" value="LDLRA_2"/>
    <property type="match status" value="4"/>
</dbReference>
<dbReference type="PROSITE" id="PS01180">
    <property type="entry name" value="CUB"/>
    <property type="match status" value="2"/>
</dbReference>
<evidence type="ECO:0000256" key="5">
    <source>
        <dbReference type="PROSITE-ProRule" id="PRU00124"/>
    </source>
</evidence>
<dbReference type="CDD" id="cd00112">
    <property type="entry name" value="LDLa"/>
    <property type="match status" value="4"/>
</dbReference>
<reference evidence="11" key="1">
    <citation type="submission" date="2012-01" db="EMBL/GenBank/DDBJ databases">
        <authorList>
            <person name="Walter R."/>
            <person name="Schartl M."/>
            <person name="Warren W."/>
        </authorList>
    </citation>
    <scope>NUCLEOTIDE SEQUENCE [LARGE SCALE GENOMIC DNA]</scope>
    <source>
        <strain evidence="11">JP 163 A</strain>
    </source>
</reference>
<feature type="disulfide bond" evidence="5">
    <location>
        <begin position="400"/>
        <end position="418"/>
    </location>
</feature>
<dbReference type="InterPro" id="IPR018114">
    <property type="entry name" value="TRYPSIN_HIS"/>
</dbReference>
<dbReference type="InterPro" id="IPR001254">
    <property type="entry name" value="Trypsin_dom"/>
</dbReference>
<keyword evidence="1 6" id="KW-0645">Protease</keyword>
<dbReference type="Gene3D" id="2.60.120.290">
    <property type="entry name" value="Spermadhesin, CUB domain"/>
    <property type="match status" value="3"/>
</dbReference>
<feature type="disulfide bond" evidence="5">
    <location>
        <begin position="467"/>
        <end position="479"/>
    </location>
</feature>
<keyword evidence="4 5" id="KW-1015">Disulfide bond</keyword>
<dbReference type="OMA" id="KTSQCDG"/>
<keyword evidence="7" id="KW-0812">Transmembrane</keyword>
<dbReference type="Pfam" id="PF00089">
    <property type="entry name" value="Trypsin"/>
    <property type="match status" value="1"/>
</dbReference>
<dbReference type="SMART" id="SM00020">
    <property type="entry name" value="Tryp_SPc"/>
    <property type="match status" value="1"/>
</dbReference>
<comment type="caution">
    <text evidence="5">Lacks conserved residue(s) required for the propagation of feature annotation.</text>
</comment>
<feature type="domain" description="CUB" evidence="8">
    <location>
        <begin position="161"/>
        <end position="289"/>
    </location>
</feature>
<dbReference type="SUPFAM" id="SSF49854">
    <property type="entry name" value="Spermadhesin, CUB domain"/>
    <property type="match status" value="2"/>
</dbReference>
<reference evidence="11" key="2">
    <citation type="journal article" date="2013" name="Nat. Genet.">
        <title>The genome of the platyfish, Xiphophorus maculatus, provides insights into evolutionary adaptation and several complex traits.</title>
        <authorList>
            <person name="Schartl M."/>
            <person name="Walter R.B."/>
            <person name="Shen Y."/>
            <person name="Garcia T."/>
            <person name="Catchen J."/>
            <person name="Amores A."/>
            <person name="Braasch I."/>
            <person name="Chalopin D."/>
            <person name="Volff J.N."/>
            <person name="Lesch K.P."/>
            <person name="Bisazza A."/>
            <person name="Minx P."/>
            <person name="Hillier L."/>
            <person name="Wilson R.K."/>
            <person name="Fuerstenberg S."/>
            <person name="Boore J."/>
            <person name="Searle S."/>
            <person name="Postlethwait J.H."/>
            <person name="Warren W.C."/>
        </authorList>
    </citation>
    <scope>NUCLEOTIDE SEQUENCE [LARGE SCALE GENOMIC DNA]</scope>
    <source>
        <strain evidence="11">JP 163 A</strain>
    </source>
</reference>
<dbReference type="Pfam" id="PF00057">
    <property type="entry name" value="Ldl_recept_a"/>
    <property type="match status" value="3"/>
</dbReference>
<feature type="domain" description="Peptidase S1" evidence="9">
    <location>
        <begin position="556"/>
        <end position="790"/>
    </location>
</feature>
<organism evidence="10 11">
    <name type="scientific">Xiphophorus maculatus</name>
    <name type="common">Southern platyfish</name>
    <name type="synonym">Platypoecilus maculatus</name>
    <dbReference type="NCBI Taxonomy" id="8083"/>
    <lineage>
        <taxon>Eukaryota</taxon>
        <taxon>Metazoa</taxon>
        <taxon>Chordata</taxon>
        <taxon>Craniata</taxon>
        <taxon>Vertebrata</taxon>
        <taxon>Euteleostomi</taxon>
        <taxon>Actinopterygii</taxon>
        <taxon>Neopterygii</taxon>
        <taxon>Teleostei</taxon>
        <taxon>Neoteleostei</taxon>
        <taxon>Acanthomorphata</taxon>
        <taxon>Ovalentaria</taxon>
        <taxon>Atherinomorphae</taxon>
        <taxon>Cyprinodontiformes</taxon>
        <taxon>Poeciliidae</taxon>
        <taxon>Poeciliinae</taxon>
        <taxon>Xiphophorus</taxon>
    </lineage>
</organism>
<keyword evidence="7" id="KW-1133">Transmembrane helix</keyword>
<dbReference type="CDD" id="cd00190">
    <property type="entry name" value="Tryp_SPc"/>
    <property type="match status" value="1"/>
</dbReference>
<dbReference type="InterPro" id="IPR035914">
    <property type="entry name" value="Sperma_CUB_dom_sf"/>
</dbReference>
<dbReference type="PANTHER" id="PTHR24252:SF17">
    <property type="entry name" value="SUPPRESSOR OF TUMORIGENICITY 14 PROTEIN HOMOLOG-RELATED"/>
    <property type="match status" value="1"/>
</dbReference>
<dbReference type="STRING" id="8083.ENSXMAP00000036457"/>
<reference evidence="10" key="4">
    <citation type="submission" date="2025-09" db="UniProtKB">
        <authorList>
            <consortium name="Ensembl"/>
        </authorList>
    </citation>
    <scope>IDENTIFICATION</scope>
    <source>
        <strain evidence="10">JP 163 A</strain>
    </source>
</reference>
<dbReference type="Gene3D" id="2.40.10.10">
    <property type="entry name" value="Trypsin-like serine proteases"/>
    <property type="match status" value="2"/>
</dbReference>
<dbReference type="InterPro" id="IPR043504">
    <property type="entry name" value="Peptidase_S1_PA_chymotrypsin"/>
</dbReference>
<accession>A0A3B5QZT1</accession>
<dbReference type="PRINTS" id="PR00261">
    <property type="entry name" value="LDLRECEPTOR"/>
</dbReference>
<dbReference type="InterPro" id="IPR033116">
    <property type="entry name" value="TRYPSIN_SER"/>
</dbReference>
<proteinExistence type="predicted"/>
<sequence length="791" mass="86697">DVSEQFLQAPDSRDVEKDPGRRRRLWAGLSLLIAAGALALLTGLLVWHFHLRRDVRMTKLYVGSVGIGGRSFRADLEEPGSDGFSSLAQKVRAQVRRLPQSIMGNVSCLTVLCLPASPDGMVAYYESEFELPVVQLSSLDEAMASLEEMGPVLEEIRLDPCRTVHPNLAGFSEKAPISVHVRKNGHIDSPGFPDAPYGPNTAQKWQLRADPGHRVRLDFHTLILEDDCEQDFVQIYDSLAPIRPRLLTEQCGYPHGSLAFVSSGNVMLLMLVTSQDKNFPGFRVFYSQVPAADCGGTLSGERGSFSSPFFPANYPPKADCSWTVQVTSGLWDVLNGPTTEPDWISSSRLCGSQSESSVFISKSNKMRVSFRSDRGLVHPGFSARYEAFVPTDPCPGKFRCGTNLCINTTLRCDGFNDCGDNHDEIGCSDHCWLSMKCKNNICKAKFWMCDGVDDCGDNSDEDGCGKCGAAEFSCRNGRCVSDALRCDGRDDCGDASDESTCQKSLQLPCSDFTFRCRSGRCISKLNPECDGTPDCEDGSDEDDCDCGVPPYRSLRIVGGQASREGEWPWQVSLHFRGHGHTCGASVLSRRWLLTAAHCVQDEYTAADRWDAWLGLHAQGQSNRWTVQRKVKRIVVHPDYDRVSLDSDIALMELEPDLVLNQNIWPVCLPSASHHFPAGQEAWITGWGATAEGGAGTTVLQKARVRIINSTVCRSLLRDSLSDRMLCAGVLGGGVDACQGDSGGPLAVTDPSGRVFVAGVVSWGEGCGLRNKPGVYTRVTRFRRWIRDQTGV</sequence>
<dbReference type="GO" id="GO:0004252">
    <property type="term" value="F:serine-type endopeptidase activity"/>
    <property type="evidence" value="ECO:0007669"/>
    <property type="project" value="InterPro"/>
</dbReference>
<feature type="transmembrane region" description="Helical" evidence="7">
    <location>
        <begin position="25"/>
        <end position="49"/>
    </location>
</feature>
<dbReference type="SMART" id="SM00042">
    <property type="entry name" value="CUB"/>
    <property type="match status" value="2"/>
</dbReference>
<keyword evidence="7" id="KW-0472">Membrane</keyword>
<name>A0A3B5QZT1_XIPMA</name>
<dbReference type="InterPro" id="IPR036055">
    <property type="entry name" value="LDL_receptor-like_sf"/>
</dbReference>
<dbReference type="PROSITE" id="PS00135">
    <property type="entry name" value="TRYPSIN_SER"/>
    <property type="match status" value="1"/>
</dbReference>
<feature type="disulfide bond" evidence="5">
    <location>
        <begin position="437"/>
        <end position="455"/>
    </location>
</feature>
<keyword evidence="3 6" id="KW-0720">Serine protease</keyword>
<dbReference type="PROSITE" id="PS00134">
    <property type="entry name" value="TRYPSIN_HIS"/>
    <property type="match status" value="1"/>
</dbReference>
<evidence type="ECO:0000256" key="3">
    <source>
        <dbReference type="ARBA" id="ARBA00022825"/>
    </source>
</evidence>
<dbReference type="Proteomes" id="UP000002852">
    <property type="component" value="Unassembled WGS sequence"/>
</dbReference>
<dbReference type="SUPFAM" id="SSF50494">
    <property type="entry name" value="Trypsin-like serine proteases"/>
    <property type="match status" value="1"/>
</dbReference>
<evidence type="ECO:0000259" key="9">
    <source>
        <dbReference type="PROSITE" id="PS50240"/>
    </source>
</evidence>
<evidence type="ECO:0000313" key="11">
    <source>
        <dbReference type="Proteomes" id="UP000002852"/>
    </source>
</evidence>
<dbReference type="CDD" id="cd00041">
    <property type="entry name" value="CUB"/>
    <property type="match status" value="2"/>
</dbReference>
<keyword evidence="11" id="KW-1185">Reference proteome</keyword>
<dbReference type="SMART" id="SM00192">
    <property type="entry name" value="LDLa"/>
    <property type="match status" value="4"/>
</dbReference>
<dbReference type="InterPro" id="IPR009003">
    <property type="entry name" value="Peptidase_S1_PA"/>
</dbReference>
<evidence type="ECO:0000259" key="8">
    <source>
        <dbReference type="PROSITE" id="PS01180"/>
    </source>
</evidence>
<dbReference type="InParanoid" id="A0A3B5QZT1"/>
<dbReference type="AlphaFoldDB" id="A0A3B5QZT1"/>
<dbReference type="PANTHER" id="PTHR24252">
    <property type="entry name" value="ACROSIN-RELATED"/>
    <property type="match status" value="1"/>
</dbReference>
<protein>
    <submittedName>
        <fullName evidence="10">ST14 transmembrane serine protease matriptase b</fullName>
    </submittedName>
</protein>
<feature type="disulfide bond" evidence="5">
    <location>
        <begin position="474"/>
        <end position="492"/>
    </location>
</feature>
<evidence type="ECO:0000256" key="1">
    <source>
        <dbReference type="ARBA" id="ARBA00022670"/>
    </source>
</evidence>
<evidence type="ECO:0000256" key="4">
    <source>
        <dbReference type="ARBA" id="ARBA00023157"/>
    </source>
</evidence>
<feature type="disulfide bond" evidence="5">
    <location>
        <begin position="486"/>
        <end position="501"/>
    </location>
</feature>
<keyword evidence="2 6" id="KW-0378">Hydrolase</keyword>
<dbReference type="InterPro" id="IPR002172">
    <property type="entry name" value="LDrepeatLR_classA_rpt"/>
</dbReference>
<feature type="disulfide bond" evidence="5">
    <location>
        <begin position="412"/>
        <end position="427"/>
    </location>
</feature>
<feature type="disulfide bond" evidence="5">
    <location>
        <begin position="449"/>
        <end position="464"/>
    </location>
</feature>
<feature type="domain" description="CUB" evidence="8">
    <location>
        <begin position="294"/>
        <end position="388"/>
    </location>
</feature>
<dbReference type="SUPFAM" id="SSF57424">
    <property type="entry name" value="LDL receptor-like module"/>
    <property type="match status" value="3"/>
</dbReference>
<evidence type="ECO:0000256" key="2">
    <source>
        <dbReference type="ARBA" id="ARBA00022801"/>
    </source>
</evidence>
<evidence type="ECO:0000313" key="10">
    <source>
        <dbReference type="Ensembl" id="ENSXMAP00000036457.1"/>
    </source>
</evidence>
<dbReference type="Gene3D" id="4.10.400.10">
    <property type="entry name" value="Low-density Lipoprotein Receptor"/>
    <property type="match status" value="4"/>
</dbReference>
<dbReference type="GO" id="GO:0006508">
    <property type="term" value="P:proteolysis"/>
    <property type="evidence" value="ECO:0007669"/>
    <property type="project" value="UniProtKB-KW"/>
</dbReference>
<dbReference type="FunFam" id="2.40.10.10:FF:000003">
    <property type="entry name" value="Transmembrane serine protease 3"/>
    <property type="match status" value="1"/>
</dbReference>